<dbReference type="OrthoDB" id="910659at2759"/>
<gene>
    <name evidence="4" type="ORF">PHJA_000894000</name>
</gene>
<dbReference type="Proteomes" id="UP000653305">
    <property type="component" value="Unassembled WGS sequence"/>
</dbReference>
<dbReference type="PANTHER" id="PTHR31672:SF13">
    <property type="entry name" value="F-BOX PROTEIN CPR30-LIKE"/>
    <property type="match status" value="1"/>
</dbReference>
<dbReference type="PROSITE" id="PS50181">
    <property type="entry name" value="FBOX"/>
    <property type="match status" value="1"/>
</dbReference>
<dbReference type="SMART" id="SM00256">
    <property type="entry name" value="FBOX"/>
    <property type="match status" value="1"/>
</dbReference>
<dbReference type="InterPro" id="IPR050796">
    <property type="entry name" value="SCF_F-box_component"/>
</dbReference>
<dbReference type="NCBIfam" id="TIGR01640">
    <property type="entry name" value="F_box_assoc_1"/>
    <property type="match status" value="1"/>
</dbReference>
<proteinExistence type="predicted"/>
<accession>A0A830BU58</accession>
<dbReference type="AlphaFoldDB" id="A0A830BU58"/>
<keyword evidence="2" id="KW-0677">Repeat</keyword>
<dbReference type="InterPro" id="IPR036047">
    <property type="entry name" value="F-box-like_dom_sf"/>
</dbReference>
<dbReference type="EMBL" id="BMAC01000145">
    <property type="protein sequence ID" value="GFP87503.1"/>
    <property type="molecule type" value="Genomic_DNA"/>
</dbReference>
<dbReference type="InterPro" id="IPR013187">
    <property type="entry name" value="F-box-assoc_dom_typ3"/>
</dbReference>
<comment type="caution">
    <text evidence="4">The sequence shown here is derived from an EMBL/GenBank/DDBJ whole genome shotgun (WGS) entry which is preliminary data.</text>
</comment>
<dbReference type="InterPro" id="IPR011043">
    <property type="entry name" value="Gal_Oxase/kelch_b-propeller"/>
</dbReference>
<organism evidence="4 5">
    <name type="scientific">Phtheirospermum japonicum</name>
    <dbReference type="NCBI Taxonomy" id="374723"/>
    <lineage>
        <taxon>Eukaryota</taxon>
        <taxon>Viridiplantae</taxon>
        <taxon>Streptophyta</taxon>
        <taxon>Embryophyta</taxon>
        <taxon>Tracheophyta</taxon>
        <taxon>Spermatophyta</taxon>
        <taxon>Magnoliopsida</taxon>
        <taxon>eudicotyledons</taxon>
        <taxon>Gunneridae</taxon>
        <taxon>Pentapetalae</taxon>
        <taxon>asterids</taxon>
        <taxon>lamiids</taxon>
        <taxon>Lamiales</taxon>
        <taxon>Orobanchaceae</taxon>
        <taxon>Orobanchaceae incertae sedis</taxon>
        <taxon>Phtheirospermum</taxon>
    </lineage>
</organism>
<evidence type="ECO:0000313" key="4">
    <source>
        <dbReference type="EMBL" id="GFP87503.1"/>
    </source>
</evidence>
<dbReference type="Gene3D" id="1.20.1280.50">
    <property type="match status" value="1"/>
</dbReference>
<evidence type="ECO:0000256" key="2">
    <source>
        <dbReference type="ARBA" id="ARBA00022737"/>
    </source>
</evidence>
<dbReference type="InterPro" id="IPR001810">
    <property type="entry name" value="F-box_dom"/>
</dbReference>
<dbReference type="PANTHER" id="PTHR31672">
    <property type="entry name" value="BNACNNG10540D PROTEIN"/>
    <property type="match status" value="1"/>
</dbReference>
<dbReference type="FunFam" id="1.20.1280.50:FF:000008">
    <property type="entry name" value="F-box only protein 6"/>
    <property type="match status" value="1"/>
</dbReference>
<dbReference type="Pfam" id="PF08268">
    <property type="entry name" value="FBA_3"/>
    <property type="match status" value="1"/>
</dbReference>
<keyword evidence="1" id="KW-0880">Kelch repeat</keyword>
<dbReference type="Pfam" id="PF00646">
    <property type="entry name" value="F-box"/>
    <property type="match status" value="1"/>
</dbReference>
<evidence type="ECO:0000259" key="3">
    <source>
        <dbReference type="PROSITE" id="PS50181"/>
    </source>
</evidence>
<name>A0A830BU58_9LAMI</name>
<reference evidence="4" key="1">
    <citation type="submission" date="2020-07" db="EMBL/GenBank/DDBJ databases">
        <title>Ethylene signaling mediates host invasion by parasitic plants.</title>
        <authorList>
            <person name="Yoshida S."/>
        </authorList>
    </citation>
    <scope>NUCLEOTIDE SEQUENCE</scope>
    <source>
        <strain evidence="4">Okayama</strain>
    </source>
</reference>
<dbReference type="InterPro" id="IPR017451">
    <property type="entry name" value="F-box-assoc_interact_dom"/>
</dbReference>
<feature type="domain" description="F-box" evidence="3">
    <location>
        <begin position="1"/>
        <end position="44"/>
    </location>
</feature>
<dbReference type="SUPFAM" id="SSF81383">
    <property type="entry name" value="F-box domain"/>
    <property type="match status" value="1"/>
</dbReference>
<dbReference type="SUPFAM" id="SSF50965">
    <property type="entry name" value="Galactose oxidase, central domain"/>
    <property type="match status" value="1"/>
</dbReference>
<protein>
    <submittedName>
        <fullName evidence="4">F-box/kelch-repeat protein at3g23880</fullName>
    </submittedName>
</protein>
<sequence length="373" mass="42294">MQLLPEDVIEDILSRLPVKSLLRFRCVCKHWKTLISSSRRFAFLHLKRSLSNPTMHSIIIRQSSYDFNDRLPSVYLDPVNLAPLPAAISSHLDPYHPVVNPIDPHKPARIFVGSINGLVCLRSTPEFEPDWIGIWNPSTKTVRELIPTTKADFYTVAFGWDPSANDHKVLRLCRSASGGSGGWVEVWSVGSSRSWRSFPIDPMYDVLPICTQNLIMDDGNTYCLVSRGKESIHGDIIRYRDLIACFDMVKEELQFISLPIDTNDSDGDAVALMNWKGTLALSTLIEKPGVNNPPSFQAWRMDKDSEAWTKSFIIDLSDGRFVYNPATSITPTQVLILDMGQIYLYDLETKDSQKIRVRNDARLQACYHVESLF</sequence>
<dbReference type="CDD" id="cd22157">
    <property type="entry name" value="F-box_AtFBW1-like"/>
    <property type="match status" value="1"/>
</dbReference>
<keyword evidence="5" id="KW-1185">Reference proteome</keyword>
<evidence type="ECO:0000313" key="5">
    <source>
        <dbReference type="Proteomes" id="UP000653305"/>
    </source>
</evidence>
<evidence type="ECO:0000256" key="1">
    <source>
        <dbReference type="ARBA" id="ARBA00022441"/>
    </source>
</evidence>